<dbReference type="PANTHER" id="PTHR43095:SF2">
    <property type="entry name" value="GLUCONOKINASE"/>
    <property type="match status" value="1"/>
</dbReference>
<dbReference type="Proteomes" id="UP000595091">
    <property type="component" value="Chromosome"/>
</dbReference>
<dbReference type="Pfam" id="PF02782">
    <property type="entry name" value="FGGY_C"/>
    <property type="match status" value="1"/>
</dbReference>
<name>A0A7M1KQ90_9LACT</name>
<dbReference type="InterPro" id="IPR050406">
    <property type="entry name" value="FGGY_Carb_Kinase"/>
</dbReference>
<evidence type="ECO:0000256" key="1">
    <source>
        <dbReference type="ARBA" id="ARBA00009156"/>
    </source>
</evidence>
<accession>A0A7M1KQ90</accession>
<dbReference type="GO" id="GO:0016301">
    <property type="term" value="F:kinase activity"/>
    <property type="evidence" value="ECO:0007669"/>
    <property type="project" value="UniProtKB-KW"/>
</dbReference>
<dbReference type="InterPro" id="IPR043129">
    <property type="entry name" value="ATPase_NBD"/>
</dbReference>
<sequence length="501" mass="56286">MHYKRKVGIIVQYFVADLGTTNLKFVLMETPYQLLDTMETRNIISQDDSGKHESDPTVVFNQFTDLLSQMQAKYPEVKHLIFSSQMHALLATDSNGEVLQKTMTWADLRAKDIGYEMQISGQAKEFFALSGTPIHAMNPFVKLAYLNQSRPDLFGDPSIQFMDIKAYIIRRLTGEYVIDYATASSMGLMDLANHKWSKKLLNHVNIQKKQLAKLVSSRQKIPVKAEFIQSLQLAKGFQILPGSTDGALANLSNLAYASQEDQSLSPFVLSFGTSAAVRTLSDQLSINESGQVFSYIADDKPHYIIGGPVNNAGNVLEWLYQHFGFMEKGQSFEEMLQIILAHDFSASGPYFLPFLNGERAPYWNAYLQAEFKGIQGHTSQLDMAKAVFEGVFFEIRQVIDLVFETTHLNQKIVQVNGKIFADPKIGQWIANILGITLQYVSGDDASLVGAGVLVEGARLRESLSFSTIEPDKKSREKYHQKFLNFKSYADLLDQAARTTLY</sequence>
<dbReference type="Pfam" id="PF00370">
    <property type="entry name" value="FGGY_N"/>
    <property type="match status" value="1"/>
</dbReference>
<evidence type="ECO:0000259" key="5">
    <source>
        <dbReference type="Pfam" id="PF00370"/>
    </source>
</evidence>
<dbReference type="PIRSF" id="PIRSF000538">
    <property type="entry name" value="GlpK"/>
    <property type="match status" value="1"/>
</dbReference>
<dbReference type="Gene3D" id="3.30.420.40">
    <property type="match status" value="2"/>
</dbReference>
<dbReference type="InterPro" id="IPR018484">
    <property type="entry name" value="FGGY_N"/>
</dbReference>
<dbReference type="AlphaFoldDB" id="A0A7M1KQ90"/>
<dbReference type="SUPFAM" id="SSF53067">
    <property type="entry name" value="Actin-like ATPase domain"/>
    <property type="match status" value="2"/>
</dbReference>
<dbReference type="PANTHER" id="PTHR43095">
    <property type="entry name" value="SUGAR KINASE"/>
    <property type="match status" value="1"/>
</dbReference>
<comment type="similarity">
    <text evidence="1 4">Belongs to the FGGY kinase family.</text>
</comment>
<gene>
    <name evidence="7" type="ORF">IMX20_05815</name>
</gene>
<keyword evidence="3 4" id="KW-0418">Kinase</keyword>
<dbReference type="InterPro" id="IPR018485">
    <property type="entry name" value="FGGY_C"/>
</dbReference>
<organism evidence="7 8">
    <name type="scientific">Aerococcus urinaeequi</name>
    <dbReference type="NCBI Taxonomy" id="51665"/>
    <lineage>
        <taxon>Bacteria</taxon>
        <taxon>Bacillati</taxon>
        <taxon>Bacillota</taxon>
        <taxon>Bacilli</taxon>
        <taxon>Lactobacillales</taxon>
        <taxon>Aerococcaceae</taxon>
        <taxon>Aerococcus</taxon>
    </lineage>
</organism>
<dbReference type="CDD" id="cd07770">
    <property type="entry name" value="ASKHA_NBD_FGGY_GntK"/>
    <property type="match status" value="1"/>
</dbReference>
<dbReference type="InterPro" id="IPR018483">
    <property type="entry name" value="Carb_kinase_FGGY_CS"/>
</dbReference>
<evidence type="ECO:0000313" key="7">
    <source>
        <dbReference type="EMBL" id="QOQ78521.1"/>
    </source>
</evidence>
<evidence type="ECO:0000256" key="2">
    <source>
        <dbReference type="ARBA" id="ARBA00022679"/>
    </source>
</evidence>
<evidence type="ECO:0000259" key="6">
    <source>
        <dbReference type="Pfam" id="PF02782"/>
    </source>
</evidence>
<protein>
    <submittedName>
        <fullName evidence="7">Gluconokinase</fullName>
    </submittedName>
</protein>
<reference evidence="7 8" key="1">
    <citation type="submission" date="2020-10" db="EMBL/GenBank/DDBJ databases">
        <title>Plasmid carrying two tetracycline resistance determinant.</title>
        <authorList>
            <person name="Yang Q."/>
        </authorList>
    </citation>
    <scope>NUCLEOTIDE SEQUENCE [LARGE SCALE GENOMIC DNA]</scope>
    <source>
        <strain evidence="7 8">T43</strain>
    </source>
</reference>
<dbReference type="GO" id="GO:0005975">
    <property type="term" value="P:carbohydrate metabolic process"/>
    <property type="evidence" value="ECO:0007669"/>
    <property type="project" value="InterPro"/>
</dbReference>
<dbReference type="GO" id="GO:0016773">
    <property type="term" value="F:phosphotransferase activity, alcohol group as acceptor"/>
    <property type="evidence" value="ECO:0007669"/>
    <property type="project" value="InterPro"/>
</dbReference>
<feature type="domain" description="Carbohydrate kinase FGGY N-terminal" evidence="5">
    <location>
        <begin position="14"/>
        <end position="251"/>
    </location>
</feature>
<dbReference type="PROSITE" id="PS00445">
    <property type="entry name" value="FGGY_KINASES_2"/>
    <property type="match status" value="1"/>
</dbReference>
<evidence type="ECO:0000256" key="4">
    <source>
        <dbReference type="RuleBase" id="RU003733"/>
    </source>
</evidence>
<proteinExistence type="inferred from homology"/>
<dbReference type="InterPro" id="IPR000577">
    <property type="entry name" value="Carb_kinase_FGGY"/>
</dbReference>
<dbReference type="EMBL" id="CP063065">
    <property type="protein sequence ID" value="QOQ78521.1"/>
    <property type="molecule type" value="Genomic_DNA"/>
</dbReference>
<evidence type="ECO:0000313" key="8">
    <source>
        <dbReference type="Proteomes" id="UP000595091"/>
    </source>
</evidence>
<evidence type="ECO:0000256" key="3">
    <source>
        <dbReference type="ARBA" id="ARBA00022777"/>
    </source>
</evidence>
<feature type="domain" description="Carbohydrate kinase FGGY C-terminal" evidence="6">
    <location>
        <begin position="269"/>
        <end position="451"/>
    </location>
</feature>
<keyword evidence="2 4" id="KW-0808">Transferase</keyword>